<feature type="compositionally biased region" description="Basic and acidic residues" evidence="5">
    <location>
        <begin position="85"/>
        <end position="138"/>
    </location>
</feature>
<dbReference type="Pfam" id="PF00877">
    <property type="entry name" value="NLPC_P60"/>
    <property type="match status" value="1"/>
</dbReference>
<dbReference type="PROSITE" id="PS51935">
    <property type="entry name" value="NLPC_P60"/>
    <property type="match status" value="1"/>
</dbReference>
<feature type="region of interest" description="Disordered" evidence="5">
    <location>
        <begin position="85"/>
        <end position="142"/>
    </location>
</feature>
<dbReference type="PANTHER" id="PTHR47053:SF1">
    <property type="entry name" value="MUREIN DD-ENDOPEPTIDASE MEPH-RELATED"/>
    <property type="match status" value="1"/>
</dbReference>
<dbReference type="GO" id="GO:0016787">
    <property type="term" value="F:hydrolase activity"/>
    <property type="evidence" value="ECO:0007669"/>
    <property type="project" value="UniProtKB-KW"/>
</dbReference>
<protein>
    <submittedName>
        <fullName evidence="7">Glycoside hydrolase</fullName>
    </submittedName>
</protein>
<comment type="caution">
    <text evidence="7">The sequence shown here is derived from an EMBL/GenBank/DDBJ whole genome shotgun (WGS) entry which is preliminary data.</text>
</comment>
<keyword evidence="4" id="KW-0788">Thiol protease</keyword>
<keyword evidence="3 7" id="KW-0378">Hydrolase</keyword>
<evidence type="ECO:0000256" key="1">
    <source>
        <dbReference type="ARBA" id="ARBA00007074"/>
    </source>
</evidence>
<dbReference type="PANTHER" id="PTHR47053">
    <property type="entry name" value="MUREIN DD-ENDOPEPTIDASE MEPH-RELATED"/>
    <property type="match status" value="1"/>
</dbReference>
<keyword evidence="2" id="KW-0645">Protease</keyword>
<evidence type="ECO:0000256" key="5">
    <source>
        <dbReference type="SAM" id="MobiDB-lite"/>
    </source>
</evidence>
<name>A0ABQ7FCG0_9ACTN</name>
<dbReference type="Gene3D" id="3.90.1720.10">
    <property type="entry name" value="endopeptidase domain like (from Nostoc punctiforme)"/>
    <property type="match status" value="1"/>
</dbReference>
<gene>
    <name evidence="7" type="ORF">GCU69_25775</name>
</gene>
<evidence type="ECO:0000313" key="7">
    <source>
        <dbReference type="EMBL" id="KAF4406262.1"/>
    </source>
</evidence>
<dbReference type="InterPro" id="IPR000064">
    <property type="entry name" value="NLP_P60_dom"/>
</dbReference>
<dbReference type="InterPro" id="IPR051202">
    <property type="entry name" value="Peptidase_C40"/>
</dbReference>
<evidence type="ECO:0000256" key="4">
    <source>
        <dbReference type="ARBA" id="ARBA00022807"/>
    </source>
</evidence>
<dbReference type="EMBL" id="WHPN01000375">
    <property type="protein sequence ID" value="KAF4406262.1"/>
    <property type="molecule type" value="Genomic_DNA"/>
</dbReference>
<evidence type="ECO:0000313" key="8">
    <source>
        <dbReference type="Proteomes" id="UP000621266"/>
    </source>
</evidence>
<dbReference type="Proteomes" id="UP000621266">
    <property type="component" value="Unassembled WGS sequence"/>
</dbReference>
<organism evidence="7 8">
    <name type="scientific">Streptomyces lycii</name>
    <dbReference type="NCBI Taxonomy" id="2654337"/>
    <lineage>
        <taxon>Bacteria</taxon>
        <taxon>Bacillati</taxon>
        <taxon>Actinomycetota</taxon>
        <taxon>Actinomycetes</taxon>
        <taxon>Kitasatosporales</taxon>
        <taxon>Streptomycetaceae</taxon>
        <taxon>Streptomyces</taxon>
    </lineage>
</organism>
<dbReference type="SUPFAM" id="SSF54001">
    <property type="entry name" value="Cysteine proteinases"/>
    <property type="match status" value="1"/>
</dbReference>
<comment type="similarity">
    <text evidence="1">Belongs to the peptidase C40 family.</text>
</comment>
<sequence>MSHTAHIPSHRKPRRNASAWALRSGVAGGVLSTLAVTGASTASATAEKPATETVEMPTITASLAQEATRSTAATQQAALDFELKDQQQRTSEAAEKAAADAKEKAERKAKAEAERKAEAARKAAAEQAAEERASRSSERTTLGAASDAVSSAGSSATGSAATLVSFLKAQVGKAYVSGATGPSAYDCSGLTQAAFRTVGVDLPRVSGAQSTAGTSVSLDALQPGDLLYWGSAGSAYHVGVYIGDGKFIGAQNSSTGVVEQTLDWDPPTGAVRVL</sequence>
<evidence type="ECO:0000256" key="3">
    <source>
        <dbReference type="ARBA" id="ARBA00022801"/>
    </source>
</evidence>
<dbReference type="RefSeq" id="WP_156207291.1">
    <property type="nucleotide sequence ID" value="NZ_WHPN01000375.1"/>
</dbReference>
<accession>A0ABQ7FCG0</accession>
<proteinExistence type="inferred from homology"/>
<dbReference type="InterPro" id="IPR038765">
    <property type="entry name" value="Papain-like_cys_pep_sf"/>
</dbReference>
<keyword evidence="8" id="KW-1185">Reference proteome</keyword>
<reference evidence="7 8" key="1">
    <citation type="submission" date="2019-10" db="EMBL/GenBank/DDBJ databases">
        <title>Streptomyces tenebrisbrunneis sp.nov., an endogenous actinomycete isolated from of Lycium ruthenicum.</title>
        <authorList>
            <person name="Ma L."/>
        </authorList>
    </citation>
    <scope>NUCLEOTIDE SEQUENCE [LARGE SCALE GENOMIC DNA]</scope>
    <source>
        <strain evidence="7 8">TRM 66187</strain>
    </source>
</reference>
<evidence type="ECO:0000256" key="2">
    <source>
        <dbReference type="ARBA" id="ARBA00022670"/>
    </source>
</evidence>
<feature type="domain" description="NlpC/P60" evidence="6">
    <location>
        <begin position="157"/>
        <end position="274"/>
    </location>
</feature>
<evidence type="ECO:0000259" key="6">
    <source>
        <dbReference type="PROSITE" id="PS51935"/>
    </source>
</evidence>